<dbReference type="RefSeq" id="WP_098225575.1">
    <property type="nucleotide sequence ID" value="NZ_NUBY01000002.1"/>
</dbReference>
<dbReference type="EMBL" id="NUBY01000002">
    <property type="protein sequence ID" value="PEQ09971.1"/>
    <property type="molecule type" value="Genomic_DNA"/>
</dbReference>
<evidence type="ECO:0000256" key="2">
    <source>
        <dbReference type="ARBA" id="ARBA00023015"/>
    </source>
</evidence>
<evidence type="ECO:0000256" key="1">
    <source>
        <dbReference type="ARBA" id="ARBA00010641"/>
    </source>
</evidence>
<dbReference type="InterPro" id="IPR039425">
    <property type="entry name" value="RNA_pol_sigma-70-like"/>
</dbReference>
<dbReference type="GO" id="GO:0003677">
    <property type="term" value="F:DNA binding"/>
    <property type="evidence" value="ECO:0007669"/>
    <property type="project" value="UniProtKB-KW"/>
</dbReference>
<evidence type="ECO:0000256" key="5">
    <source>
        <dbReference type="ARBA" id="ARBA00023163"/>
    </source>
</evidence>
<keyword evidence="2" id="KW-0805">Transcription regulation</keyword>
<evidence type="ECO:0000256" key="3">
    <source>
        <dbReference type="ARBA" id="ARBA00023082"/>
    </source>
</evidence>
<feature type="domain" description="RNA polymerase sigma factor 70 region 4 type 2" evidence="7">
    <location>
        <begin position="100"/>
        <end position="150"/>
    </location>
</feature>
<dbReference type="InterPro" id="IPR013325">
    <property type="entry name" value="RNA_pol_sigma_r2"/>
</dbReference>
<evidence type="ECO:0000259" key="7">
    <source>
        <dbReference type="Pfam" id="PF08281"/>
    </source>
</evidence>
<dbReference type="Proteomes" id="UP000220841">
    <property type="component" value="Unassembled WGS sequence"/>
</dbReference>
<dbReference type="InterPro" id="IPR013249">
    <property type="entry name" value="RNA_pol_sigma70_r4_t2"/>
</dbReference>
<feature type="domain" description="RNA polymerase sigma-70 region 2" evidence="6">
    <location>
        <begin position="12"/>
        <end position="72"/>
    </location>
</feature>
<dbReference type="InterPro" id="IPR013324">
    <property type="entry name" value="RNA_pol_sigma_r3/r4-like"/>
</dbReference>
<reference evidence="8 9" key="1">
    <citation type="submission" date="2017-09" db="EMBL/GenBank/DDBJ databases">
        <title>Large-scale bioinformatics analysis of Bacillus genomes uncovers conserved roles of natural products in bacterial physiology.</title>
        <authorList>
            <consortium name="Agbiome Team Llc"/>
            <person name="Bleich R.M."/>
            <person name="Grubbs K.J."/>
            <person name="Santa Maria K.C."/>
            <person name="Allen S.E."/>
            <person name="Farag S."/>
            <person name="Shank E.A."/>
            <person name="Bowers A."/>
        </authorList>
    </citation>
    <scope>NUCLEOTIDE SEQUENCE [LARGE SCALE GENOMIC DNA]</scope>
    <source>
        <strain evidence="8 9">AFS021349</strain>
    </source>
</reference>
<keyword evidence="3" id="KW-0731">Sigma factor</keyword>
<proteinExistence type="inferred from homology"/>
<keyword evidence="4" id="KW-0238">DNA-binding</keyword>
<sequence length="175" mass="20425">MEYEKIIIETSKSIYRYLLKIGVPPVEAEDIVQDTIHKALVSIPNMKITYIKTWLFQVAINRHRDLARRQQRIEQIPIESVQLIGAKGLDEPLLRKELQVEIQSILGKMNPVYKHILLLNYDYELSYKEIATVLEMKEETVRVSLYRARNEFKKLYPALTGSKTPTSKFSESKKS</sequence>
<keyword evidence="5" id="KW-0804">Transcription</keyword>
<dbReference type="GO" id="GO:0006352">
    <property type="term" value="P:DNA-templated transcription initiation"/>
    <property type="evidence" value="ECO:0007669"/>
    <property type="project" value="InterPro"/>
</dbReference>
<organism evidence="8 9">
    <name type="scientific">Bacillus toyonensis</name>
    <dbReference type="NCBI Taxonomy" id="155322"/>
    <lineage>
        <taxon>Bacteria</taxon>
        <taxon>Bacillati</taxon>
        <taxon>Bacillota</taxon>
        <taxon>Bacilli</taxon>
        <taxon>Bacillales</taxon>
        <taxon>Bacillaceae</taxon>
        <taxon>Bacillus</taxon>
        <taxon>Bacillus cereus group</taxon>
    </lineage>
</organism>
<evidence type="ECO:0000259" key="6">
    <source>
        <dbReference type="Pfam" id="PF04542"/>
    </source>
</evidence>
<dbReference type="InterPro" id="IPR036388">
    <property type="entry name" value="WH-like_DNA-bd_sf"/>
</dbReference>
<dbReference type="InterPro" id="IPR014284">
    <property type="entry name" value="RNA_pol_sigma-70_dom"/>
</dbReference>
<dbReference type="SUPFAM" id="SSF88946">
    <property type="entry name" value="Sigma2 domain of RNA polymerase sigma factors"/>
    <property type="match status" value="1"/>
</dbReference>
<name>A0A2A8HLI4_9BACI</name>
<dbReference type="Pfam" id="PF08281">
    <property type="entry name" value="Sigma70_r4_2"/>
    <property type="match status" value="1"/>
</dbReference>
<protein>
    <submittedName>
        <fullName evidence="8">RNA polymerase subunit sigma-70</fullName>
    </submittedName>
</protein>
<dbReference type="InterPro" id="IPR007627">
    <property type="entry name" value="RNA_pol_sigma70_r2"/>
</dbReference>
<dbReference type="CDD" id="cd06171">
    <property type="entry name" value="Sigma70_r4"/>
    <property type="match status" value="1"/>
</dbReference>
<accession>A0A2A8HLI4</accession>
<dbReference type="SUPFAM" id="SSF88659">
    <property type="entry name" value="Sigma3 and sigma4 domains of RNA polymerase sigma factors"/>
    <property type="match status" value="1"/>
</dbReference>
<evidence type="ECO:0000256" key="4">
    <source>
        <dbReference type="ARBA" id="ARBA00023125"/>
    </source>
</evidence>
<evidence type="ECO:0000313" key="9">
    <source>
        <dbReference type="Proteomes" id="UP000220841"/>
    </source>
</evidence>
<comment type="similarity">
    <text evidence="1">Belongs to the sigma-70 factor family. ECF subfamily.</text>
</comment>
<comment type="caution">
    <text evidence="8">The sequence shown here is derived from an EMBL/GenBank/DDBJ whole genome shotgun (WGS) entry which is preliminary data.</text>
</comment>
<dbReference type="PANTHER" id="PTHR43133">
    <property type="entry name" value="RNA POLYMERASE ECF-TYPE SIGMA FACTO"/>
    <property type="match status" value="1"/>
</dbReference>
<gene>
    <name evidence="8" type="ORF">CN585_00745</name>
</gene>
<dbReference type="Gene3D" id="1.10.10.10">
    <property type="entry name" value="Winged helix-like DNA-binding domain superfamily/Winged helix DNA-binding domain"/>
    <property type="match status" value="1"/>
</dbReference>
<dbReference type="AlphaFoldDB" id="A0A2A8HLI4"/>
<dbReference type="Gene3D" id="1.10.1740.10">
    <property type="match status" value="1"/>
</dbReference>
<dbReference type="PANTHER" id="PTHR43133:SF8">
    <property type="entry name" value="RNA POLYMERASE SIGMA FACTOR HI_1459-RELATED"/>
    <property type="match status" value="1"/>
</dbReference>
<evidence type="ECO:0000313" key="8">
    <source>
        <dbReference type="EMBL" id="PEQ09971.1"/>
    </source>
</evidence>
<dbReference type="NCBIfam" id="TIGR02937">
    <property type="entry name" value="sigma70-ECF"/>
    <property type="match status" value="1"/>
</dbReference>
<dbReference type="GO" id="GO:0016987">
    <property type="term" value="F:sigma factor activity"/>
    <property type="evidence" value="ECO:0007669"/>
    <property type="project" value="UniProtKB-KW"/>
</dbReference>
<dbReference type="Pfam" id="PF04542">
    <property type="entry name" value="Sigma70_r2"/>
    <property type="match status" value="1"/>
</dbReference>